<dbReference type="EMBL" id="FLRB01000018">
    <property type="protein sequence ID" value="SBT22415.1"/>
    <property type="molecule type" value="Genomic_DNA"/>
</dbReference>
<organism evidence="1 4">
    <name type="scientific">Marinomonas gallaica</name>
    <dbReference type="NCBI Taxonomy" id="1806667"/>
    <lineage>
        <taxon>Bacteria</taxon>
        <taxon>Pseudomonadati</taxon>
        <taxon>Pseudomonadota</taxon>
        <taxon>Gammaproteobacteria</taxon>
        <taxon>Oceanospirillales</taxon>
        <taxon>Oceanospirillaceae</taxon>
        <taxon>Marinomonas</taxon>
    </lineage>
</organism>
<evidence type="ECO:0000313" key="1">
    <source>
        <dbReference type="EMBL" id="SBT17251.1"/>
    </source>
</evidence>
<evidence type="ECO:0000313" key="4">
    <source>
        <dbReference type="Proteomes" id="UP000092871"/>
    </source>
</evidence>
<dbReference type="EMBL" id="FLRA01000009">
    <property type="protein sequence ID" value="SBT17251.1"/>
    <property type="molecule type" value="Genomic_DNA"/>
</dbReference>
<dbReference type="Proteomes" id="UP000092840">
    <property type="component" value="Unassembled WGS sequence"/>
</dbReference>
<accession>A0A1C3JPU1</accession>
<protein>
    <submittedName>
        <fullName evidence="1">Uncharacterized protein</fullName>
    </submittedName>
</protein>
<dbReference type="Proteomes" id="UP000092871">
    <property type="component" value="Unassembled WGS sequence"/>
</dbReference>
<proteinExistence type="predicted"/>
<keyword evidence="3" id="KW-1185">Reference proteome</keyword>
<evidence type="ECO:0000313" key="3">
    <source>
        <dbReference type="Proteomes" id="UP000092840"/>
    </source>
</evidence>
<name>A0A1C3JPU1_9GAMM</name>
<dbReference type="AlphaFoldDB" id="A0A1C3JPU1"/>
<reference evidence="2 3" key="1">
    <citation type="submission" date="2016-06" db="EMBL/GenBank/DDBJ databases">
        <authorList>
            <person name="Rodrigo-Torres L."/>
            <person name="Arahal D.R."/>
        </authorList>
    </citation>
    <scope>NUCLEOTIDE SEQUENCE [LARGE SCALE GENOMIC DNA]</scope>
    <source>
        <strain evidence="2 3">CECT 5116</strain>
    </source>
</reference>
<evidence type="ECO:0000313" key="2">
    <source>
        <dbReference type="EMBL" id="SBT22415.1"/>
    </source>
</evidence>
<gene>
    <name evidence="1" type="ORF">MGA5115_01360</name>
    <name evidence="2" type="ORF">MGA5116_03035</name>
</gene>
<sequence>MTRFVNAFDSISEGGCDCLKAADEDMRER</sequence>
<reference evidence="1 4" key="2">
    <citation type="submission" date="2016-06" db="EMBL/GenBank/DDBJ databases">
        <authorList>
            <person name="Kjaerup R.B."/>
            <person name="Dalgaard T.S."/>
            <person name="Juul-Madsen H.R."/>
        </authorList>
    </citation>
    <scope>NUCLEOTIDE SEQUENCE [LARGE SCALE GENOMIC DNA]</scope>
    <source>
        <strain evidence="1 4">CECT 5115</strain>
    </source>
</reference>